<dbReference type="Proteomes" id="UP001595990">
    <property type="component" value="Unassembled WGS sequence"/>
</dbReference>
<organism evidence="4 5">
    <name type="scientific">Streptomyces ehimensis</name>
    <dbReference type="NCBI Taxonomy" id="68195"/>
    <lineage>
        <taxon>Bacteria</taxon>
        <taxon>Bacillati</taxon>
        <taxon>Actinomycetota</taxon>
        <taxon>Actinomycetes</taxon>
        <taxon>Kitasatosporales</taxon>
        <taxon>Streptomycetaceae</taxon>
        <taxon>Streptomyces</taxon>
    </lineage>
</organism>
<dbReference type="EMBL" id="JBHSFS010000013">
    <property type="protein sequence ID" value="MFC4516423.1"/>
    <property type="molecule type" value="Genomic_DNA"/>
</dbReference>
<dbReference type="Pfam" id="PF00589">
    <property type="entry name" value="Phage_integrase"/>
    <property type="match status" value="1"/>
</dbReference>
<evidence type="ECO:0000256" key="1">
    <source>
        <dbReference type="ARBA" id="ARBA00023172"/>
    </source>
</evidence>
<feature type="coiled-coil region" evidence="2">
    <location>
        <begin position="146"/>
        <end position="192"/>
    </location>
</feature>
<feature type="domain" description="Tyr recombinase" evidence="3">
    <location>
        <begin position="7"/>
        <end position="70"/>
    </location>
</feature>
<keyword evidence="2" id="KW-0175">Coiled coil</keyword>
<evidence type="ECO:0000259" key="3">
    <source>
        <dbReference type="Pfam" id="PF00589"/>
    </source>
</evidence>
<accession>A0ABV9BQV4</accession>
<dbReference type="Gene3D" id="1.10.443.10">
    <property type="entry name" value="Intergrase catalytic core"/>
    <property type="match status" value="1"/>
</dbReference>
<dbReference type="InterPro" id="IPR011010">
    <property type="entry name" value="DNA_brk_join_enz"/>
</dbReference>
<dbReference type="CDD" id="cd00397">
    <property type="entry name" value="DNA_BRE_C"/>
    <property type="match status" value="1"/>
</dbReference>
<reference evidence="5" key="1">
    <citation type="journal article" date="2019" name="Int. J. Syst. Evol. Microbiol.">
        <title>The Global Catalogue of Microorganisms (GCM) 10K type strain sequencing project: providing services to taxonomists for standard genome sequencing and annotation.</title>
        <authorList>
            <consortium name="The Broad Institute Genomics Platform"/>
            <consortium name="The Broad Institute Genome Sequencing Center for Infectious Disease"/>
            <person name="Wu L."/>
            <person name="Ma J."/>
        </authorList>
    </citation>
    <scope>NUCLEOTIDE SEQUENCE [LARGE SCALE GENOMIC DNA]</scope>
    <source>
        <strain evidence="5">CECT 8064</strain>
    </source>
</reference>
<keyword evidence="5" id="KW-1185">Reference proteome</keyword>
<keyword evidence="1" id="KW-0233">DNA recombination</keyword>
<dbReference type="SUPFAM" id="SSF56349">
    <property type="entry name" value="DNA breaking-rejoining enzymes"/>
    <property type="match status" value="1"/>
</dbReference>
<dbReference type="RefSeq" id="WP_411951727.1">
    <property type="nucleotide sequence ID" value="NZ_JBHSFS010000013.1"/>
</dbReference>
<protein>
    <submittedName>
        <fullName evidence="4">Site-specific integrase</fullName>
    </submittedName>
</protein>
<evidence type="ECO:0000313" key="5">
    <source>
        <dbReference type="Proteomes" id="UP001595990"/>
    </source>
</evidence>
<sequence>MGNTVSRLLRKTLERMRPRDQGGAPMHYTPHDFRRIFVTDAIMNGLPPHIAQVICGHKSLDTTMGYKAIYPAETIEAHRAFIARRRATRPSDEYRNPTEEEWDAFLAHFEKRKVSIGTCARAFSSPCVHEHACVRCSLLRPDPAQRGRLKEIRDNLIARIAEAEREGWLGEVEGLRVSLAGAEDKLAQLDRHVASRDVIDLGIPTIATANHGTVEDQCRS</sequence>
<proteinExistence type="predicted"/>
<gene>
    <name evidence="4" type="ORF">ACFPEN_26265</name>
</gene>
<evidence type="ECO:0000313" key="4">
    <source>
        <dbReference type="EMBL" id="MFC4516423.1"/>
    </source>
</evidence>
<name>A0ABV9BQV4_9ACTN</name>
<evidence type="ECO:0000256" key="2">
    <source>
        <dbReference type="SAM" id="Coils"/>
    </source>
</evidence>
<dbReference type="InterPro" id="IPR013762">
    <property type="entry name" value="Integrase-like_cat_sf"/>
</dbReference>
<comment type="caution">
    <text evidence="4">The sequence shown here is derived from an EMBL/GenBank/DDBJ whole genome shotgun (WGS) entry which is preliminary data.</text>
</comment>
<dbReference type="InterPro" id="IPR002104">
    <property type="entry name" value="Integrase_catalytic"/>
</dbReference>